<keyword evidence="1" id="KW-1133">Transmembrane helix</keyword>
<evidence type="ECO:0008006" key="4">
    <source>
        <dbReference type="Google" id="ProtNLM"/>
    </source>
</evidence>
<keyword evidence="3" id="KW-1185">Reference proteome</keyword>
<reference evidence="2" key="1">
    <citation type="submission" date="2020-08" db="EMBL/GenBank/DDBJ databases">
        <title>Genome public.</title>
        <authorList>
            <person name="Liu C."/>
            <person name="Sun Q."/>
        </authorList>
    </citation>
    <scope>NUCLEOTIDE SEQUENCE</scope>
    <source>
        <strain evidence="2">NSJ-52</strain>
    </source>
</reference>
<comment type="caution">
    <text evidence="2">The sequence shown here is derived from an EMBL/GenBank/DDBJ whole genome shotgun (WGS) entry which is preliminary data.</text>
</comment>
<dbReference type="EMBL" id="JACOPQ010000003">
    <property type="protein sequence ID" value="MBC5736530.1"/>
    <property type="molecule type" value="Genomic_DNA"/>
</dbReference>
<evidence type="ECO:0000256" key="1">
    <source>
        <dbReference type="SAM" id="Phobius"/>
    </source>
</evidence>
<feature type="transmembrane region" description="Helical" evidence="1">
    <location>
        <begin position="65"/>
        <end position="83"/>
    </location>
</feature>
<feature type="transmembrane region" description="Helical" evidence="1">
    <location>
        <begin position="120"/>
        <end position="141"/>
    </location>
</feature>
<gene>
    <name evidence="2" type="ORF">H8S62_05855</name>
</gene>
<sequence length="228" mass="24267">MSSGVFSFWGKGKYTVRSIIIRCIVIMIGVVITGFGAAAYVMAALGADPVTAFVQGMGVQLHLDFGMAMNIFNIVFFVIILILNRKMINIGTVLYTFTLGTFSQIFIDMLGGMMGPDPGLVIKIVVLVLGTLALGVGLGFYQSAELGCGPSDAFNQTMAKLTKIPLKWERIIFDAVMVLGGFLMGGTVFFGTILGMVGVGPVMAPIITKLGPVVDKWAGTVREPEPAK</sequence>
<proteinExistence type="predicted"/>
<feature type="transmembrane region" description="Helical" evidence="1">
    <location>
        <begin position="90"/>
        <end position="114"/>
    </location>
</feature>
<dbReference type="PANTHER" id="PTHR40078">
    <property type="entry name" value="INTEGRAL MEMBRANE PROTEIN-RELATED"/>
    <property type="match status" value="1"/>
</dbReference>
<evidence type="ECO:0000313" key="2">
    <source>
        <dbReference type="EMBL" id="MBC5736530.1"/>
    </source>
</evidence>
<feature type="transmembrane region" description="Helical" evidence="1">
    <location>
        <begin position="20"/>
        <end position="45"/>
    </location>
</feature>
<dbReference type="RefSeq" id="WP_186918754.1">
    <property type="nucleotide sequence ID" value="NZ_JACOPQ010000003.1"/>
</dbReference>
<dbReference type="AlphaFoldDB" id="A0A8J6JLQ6"/>
<dbReference type="PANTHER" id="PTHR40078:SF1">
    <property type="entry name" value="INTEGRAL MEMBRANE PROTEIN"/>
    <property type="match status" value="1"/>
</dbReference>
<dbReference type="Pfam" id="PF19700">
    <property type="entry name" value="DUF6198"/>
    <property type="match status" value="1"/>
</dbReference>
<feature type="transmembrane region" description="Helical" evidence="1">
    <location>
        <begin position="171"/>
        <end position="194"/>
    </location>
</feature>
<organism evidence="2 3">
    <name type="scientific">Lawsonibacter faecis</name>
    <dbReference type="NCBI Taxonomy" id="2763052"/>
    <lineage>
        <taxon>Bacteria</taxon>
        <taxon>Bacillati</taxon>
        <taxon>Bacillota</taxon>
        <taxon>Clostridia</taxon>
        <taxon>Eubacteriales</taxon>
        <taxon>Oscillospiraceae</taxon>
        <taxon>Lawsonibacter</taxon>
    </lineage>
</organism>
<protein>
    <recommendedName>
        <fullName evidence="4">YitT family protein</fullName>
    </recommendedName>
</protein>
<evidence type="ECO:0000313" key="3">
    <source>
        <dbReference type="Proteomes" id="UP000607645"/>
    </source>
</evidence>
<keyword evidence="1" id="KW-0812">Transmembrane</keyword>
<accession>A0A8J6JLQ6</accession>
<name>A0A8J6JLQ6_9FIRM</name>
<dbReference type="Proteomes" id="UP000607645">
    <property type="component" value="Unassembled WGS sequence"/>
</dbReference>
<keyword evidence="1" id="KW-0472">Membrane</keyword>
<dbReference type="InterPro" id="IPR038750">
    <property type="entry name" value="YczE/YyaS-like"/>
</dbReference>